<dbReference type="InterPro" id="IPR018151">
    <property type="entry name" value="TF_GreA/GreB_CS"/>
</dbReference>
<evidence type="ECO:0000259" key="10">
    <source>
        <dbReference type="Pfam" id="PF01272"/>
    </source>
</evidence>
<dbReference type="Gene3D" id="3.10.50.30">
    <property type="entry name" value="Transcription elongation factor, GreA/GreB, C-terminal domain"/>
    <property type="match status" value="1"/>
</dbReference>
<dbReference type="PANTHER" id="PTHR30437:SF4">
    <property type="entry name" value="TRANSCRIPTION ELONGATION FACTOR GREA"/>
    <property type="match status" value="1"/>
</dbReference>
<keyword evidence="13" id="KW-1185">Reference proteome</keyword>
<sequence length="157" mass="17374">MTTETIPFTPQGYAQLKAELENLKSVQRPKVIEEIAEARAHGDLKENAEYHAAREKQSFIEGRITILDDHIARANVIDFSTDSPEKVMFGAFVSVEDEEGAEKTYRIVGDLEADISENKISTGSPIAKALMGKSLDDVVEVKVPKGVVEYTITKISY</sequence>
<dbReference type="Pfam" id="PF03449">
    <property type="entry name" value="GreA_GreB_N"/>
    <property type="match status" value="1"/>
</dbReference>
<evidence type="ECO:0000256" key="8">
    <source>
        <dbReference type="HAMAP-Rule" id="MF_00105"/>
    </source>
</evidence>
<comment type="function">
    <text evidence="6 8 9">Necessary for efficient RNA polymerase transcription elongation past template-encoded arresting sites. The arresting sites in DNA have the property of trapping a certain fraction of elongating RNA polymerases that pass through, resulting in locked ternary complexes. Cleavage of the nascent transcript by cleavage factors such as GreA or GreB allows the resumption of elongation from the new 3'terminus. GreA releases sequences of 2 to 3 nucleotides.</text>
</comment>
<comment type="similarity">
    <text evidence="1 8 9">Belongs to the GreA/GreB family.</text>
</comment>
<dbReference type="Proteomes" id="UP000192907">
    <property type="component" value="Unassembled WGS sequence"/>
</dbReference>
<dbReference type="Pfam" id="PF01272">
    <property type="entry name" value="GreA_GreB"/>
    <property type="match status" value="1"/>
</dbReference>
<accession>A0A1Y6BCZ6</accession>
<dbReference type="RefSeq" id="WP_132315526.1">
    <property type="nucleotide sequence ID" value="NZ_FWZT01000002.1"/>
</dbReference>
<evidence type="ECO:0000256" key="5">
    <source>
        <dbReference type="ARBA" id="ARBA00023163"/>
    </source>
</evidence>
<reference evidence="13" key="1">
    <citation type="submission" date="2017-04" db="EMBL/GenBank/DDBJ databases">
        <authorList>
            <person name="Varghese N."/>
            <person name="Submissions S."/>
        </authorList>
    </citation>
    <scope>NUCLEOTIDE SEQUENCE [LARGE SCALE GENOMIC DNA]</scope>
    <source>
        <strain evidence="13">RKEM611</strain>
    </source>
</reference>
<keyword evidence="5 8" id="KW-0804">Transcription</keyword>
<dbReference type="InterPro" id="IPR001437">
    <property type="entry name" value="Tscrpt_elong_fac_GreA/B_C"/>
</dbReference>
<dbReference type="NCBIfam" id="NF001263">
    <property type="entry name" value="PRK00226.1-4"/>
    <property type="match status" value="1"/>
</dbReference>
<dbReference type="AlphaFoldDB" id="A0A1Y6BCZ6"/>
<dbReference type="InterPro" id="IPR023459">
    <property type="entry name" value="Tscrpt_elong_fac_GreA/B_fam"/>
</dbReference>
<organism evidence="12 13">
    <name type="scientific">Pseudobacteriovorax antillogorgiicola</name>
    <dbReference type="NCBI Taxonomy" id="1513793"/>
    <lineage>
        <taxon>Bacteria</taxon>
        <taxon>Pseudomonadati</taxon>
        <taxon>Bdellovibrionota</taxon>
        <taxon>Oligoflexia</taxon>
        <taxon>Oligoflexales</taxon>
        <taxon>Pseudobacteriovoracaceae</taxon>
        <taxon>Pseudobacteriovorax</taxon>
    </lineage>
</organism>
<dbReference type="PANTHER" id="PTHR30437">
    <property type="entry name" value="TRANSCRIPTION ELONGATION FACTOR GREA"/>
    <property type="match status" value="1"/>
</dbReference>
<gene>
    <name evidence="8" type="primary">greA</name>
    <name evidence="12" type="ORF">SAMN06296036_102116</name>
</gene>
<dbReference type="NCBIfam" id="NF001261">
    <property type="entry name" value="PRK00226.1-2"/>
    <property type="match status" value="1"/>
</dbReference>
<evidence type="ECO:0000256" key="3">
    <source>
        <dbReference type="ARBA" id="ARBA00023015"/>
    </source>
</evidence>
<evidence type="ECO:0000259" key="11">
    <source>
        <dbReference type="Pfam" id="PF03449"/>
    </source>
</evidence>
<evidence type="ECO:0000256" key="6">
    <source>
        <dbReference type="ARBA" id="ARBA00024916"/>
    </source>
</evidence>
<keyword evidence="4 8" id="KW-0238">DNA-binding</keyword>
<evidence type="ECO:0000256" key="7">
    <source>
        <dbReference type="ARBA" id="ARBA00030776"/>
    </source>
</evidence>
<dbReference type="GO" id="GO:0006354">
    <property type="term" value="P:DNA-templated transcription elongation"/>
    <property type="evidence" value="ECO:0007669"/>
    <property type="project" value="TreeGrafter"/>
</dbReference>
<dbReference type="InterPro" id="IPR006359">
    <property type="entry name" value="Tscrpt_elong_fac_GreA"/>
</dbReference>
<dbReference type="GO" id="GO:0070063">
    <property type="term" value="F:RNA polymerase binding"/>
    <property type="evidence" value="ECO:0007669"/>
    <property type="project" value="InterPro"/>
</dbReference>
<dbReference type="GO" id="GO:0032784">
    <property type="term" value="P:regulation of DNA-templated transcription elongation"/>
    <property type="evidence" value="ECO:0007669"/>
    <property type="project" value="UniProtKB-UniRule"/>
</dbReference>
<feature type="domain" description="Transcription elongation factor GreA/GreB C-terminal" evidence="10">
    <location>
        <begin position="85"/>
        <end position="157"/>
    </location>
</feature>
<dbReference type="STRING" id="1513793.SAMN06296036_102116"/>
<dbReference type="EMBL" id="FWZT01000002">
    <property type="protein sequence ID" value="SME94413.1"/>
    <property type="molecule type" value="Genomic_DNA"/>
</dbReference>
<name>A0A1Y6BCZ6_9BACT</name>
<dbReference type="GO" id="GO:0003746">
    <property type="term" value="F:translation elongation factor activity"/>
    <property type="evidence" value="ECO:0007669"/>
    <property type="project" value="UniProtKB-KW"/>
</dbReference>
<protein>
    <recommendedName>
        <fullName evidence="2 8">Transcription elongation factor GreA</fullName>
    </recommendedName>
    <alternativeName>
        <fullName evidence="7 8">Transcript cleavage factor GreA</fullName>
    </alternativeName>
</protein>
<evidence type="ECO:0000256" key="1">
    <source>
        <dbReference type="ARBA" id="ARBA00008213"/>
    </source>
</evidence>
<keyword evidence="12" id="KW-0251">Elongation factor</keyword>
<dbReference type="InterPro" id="IPR028624">
    <property type="entry name" value="Tscrpt_elong_fac_GreA/B"/>
</dbReference>
<dbReference type="InterPro" id="IPR022691">
    <property type="entry name" value="Tscrpt_elong_fac_GreA/B_N"/>
</dbReference>
<proteinExistence type="inferred from homology"/>
<evidence type="ECO:0000256" key="2">
    <source>
        <dbReference type="ARBA" id="ARBA00013729"/>
    </source>
</evidence>
<evidence type="ECO:0000313" key="13">
    <source>
        <dbReference type="Proteomes" id="UP000192907"/>
    </source>
</evidence>
<dbReference type="Gene3D" id="1.10.287.180">
    <property type="entry name" value="Transcription elongation factor, GreA/GreB, N-terminal domain"/>
    <property type="match status" value="1"/>
</dbReference>
<dbReference type="InterPro" id="IPR036805">
    <property type="entry name" value="Tscrpt_elong_fac_GreA/B_N_sf"/>
</dbReference>
<evidence type="ECO:0000256" key="9">
    <source>
        <dbReference type="RuleBase" id="RU000556"/>
    </source>
</evidence>
<dbReference type="FunFam" id="1.10.287.180:FF:000001">
    <property type="entry name" value="Transcription elongation factor GreA"/>
    <property type="match status" value="1"/>
</dbReference>
<keyword evidence="3 8" id="KW-0805">Transcription regulation</keyword>
<dbReference type="HAMAP" id="MF_00105">
    <property type="entry name" value="GreA_GreB"/>
    <property type="match status" value="1"/>
</dbReference>
<dbReference type="FunFam" id="3.10.50.30:FF:000001">
    <property type="entry name" value="Transcription elongation factor GreA"/>
    <property type="match status" value="1"/>
</dbReference>
<dbReference type="GO" id="GO:0003677">
    <property type="term" value="F:DNA binding"/>
    <property type="evidence" value="ECO:0007669"/>
    <property type="project" value="UniProtKB-UniRule"/>
</dbReference>
<dbReference type="OrthoDB" id="5293773at2"/>
<evidence type="ECO:0000256" key="4">
    <source>
        <dbReference type="ARBA" id="ARBA00023125"/>
    </source>
</evidence>
<feature type="domain" description="Transcription elongation factor GreA/GreB N-terminal" evidence="11">
    <location>
        <begin position="6"/>
        <end position="76"/>
    </location>
</feature>
<evidence type="ECO:0000313" key="12">
    <source>
        <dbReference type="EMBL" id="SME94413.1"/>
    </source>
</evidence>
<dbReference type="SUPFAM" id="SSF46557">
    <property type="entry name" value="GreA transcript cleavage protein, N-terminal domain"/>
    <property type="match status" value="1"/>
</dbReference>
<dbReference type="PROSITE" id="PS00829">
    <property type="entry name" value="GREAB_1"/>
    <property type="match status" value="1"/>
</dbReference>
<dbReference type="PIRSF" id="PIRSF006092">
    <property type="entry name" value="GreA_GreB"/>
    <property type="match status" value="1"/>
</dbReference>
<dbReference type="NCBIfam" id="NF001264">
    <property type="entry name" value="PRK00226.1-5"/>
    <property type="match status" value="1"/>
</dbReference>
<keyword evidence="12" id="KW-0648">Protein biosynthesis</keyword>
<dbReference type="NCBIfam" id="TIGR01462">
    <property type="entry name" value="greA"/>
    <property type="match status" value="1"/>
</dbReference>
<dbReference type="SUPFAM" id="SSF54534">
    <property type="entry name" value="FKBP-like"/>
    <property type="match status" value="1"/>
</dbReference>
<dbReference type="InterPro" id="IPR036953">
    <property type="entry name" value="GreA/GreB_C_sf"/>
</dbReference>